<dbReference type="Proteomes" id="UP001152798">
    <property type="component" value="Chromosome 4"/>
</dbReference>
<keyword evidence="3" id="KW-0539">Nucleus</keyword>
<dbReference type="GO" id="GO:0005634">
    <property type="term" value="C:nucleus"/>
    <property type="evidence" value="ECO:0007669"/>
    <property type="project" value="UniProtKB-SubCell"/>
</dbReference>
<evidence type="ECO:0000256" key="4">
    <source>
        <dbReference type="SAM" id="MobiDB-lite"/>
    </source>
</evidence>
<feature type="compositionally biased region" description="Basic and acidic residues" evidence="4">
    <location>
        <begin position="1"/>
        <end position="11"/>
    </location>
</feature>
<dbReference type="InterPro" id="IPR007858">
    <property type="entry name" value="Dpy-30_motif"/>
</dbReference>
<dbReference type="InterPro" id="IPR049629">
    <property type="entry name" value="DPY30_SDC1_DD"/>
</dbReference>
<dbReference type="Pfam" id="PF05186">
    <property type="entry name" value="Dpy-30"/>
    <property type="match status" value="1"/>
</dbReference>
<evidence type="ECO:0000256" key="1">
    <source>
        <dbReference type="ARBA" id="ARBA00004123"/>
    </source>
</evidence>
<feature type="region of interest" description="Disordered" evidence="4">
    <location>
        <begin position="1"/>
        <end position="42"/>
    </location>
</feature>
<proteinExistence type="inferred from homology"/>
<dbReference type="CDD" id="cd22965">
    <property type="entry name" value="DD_DPY30_SDC1"/>
    <property type="match status" value="1"/>
</dbReference>
<keyword evidence="6" id="KW-1185">Reference proteome</keyword>
<dbReference type="AlphaFoldDB" id="A0A9P0HEL7"/>
<gene>
    <name evidence="5" type="ORF">NEZAVI_LOCUS9766</name>
</gene>
<evidence type="ECO:0000313" key="5">
    <source>
        <dbReference type="EMBL" id="CAH1400550.1"/>
    </source>
</evidence>
<evidence type="ECO:0000313" key="6">
    <source>
        <dbReference type="Proteomes" id="UP001152798"/>
    </source>
</evidence>
<accession>A0A9P0HEL7</accession>
<comment type="subcellular location">
    <subcellularLocation>
        <location evidence="1">Nucleus</location>
    </subcellularLocation>
</comment>
<evidence type="ECO:0000256" key="3">
    <source>
        <dbReference type="ARBA" id="ARBA00023242"/>
    </source>
</evidence>
<protein>
    <submittedName>
        <fullName evidence="5">Uncharacterized protein</fullName>
    </submittedName>
</protein>
<sequence length="185" mass="21222">MNLSESKIKDEISDDATVLSSISNKEREESETGKEKGPKENLQEVLEEVQSDVIKYTSPLQNIENFSDSSSDSDIIEEAEAEEEINLETCSARDYIEHTVGQILLIGLTILERERPENPIKWLARFLLFNKDHPCELIGKQLEQESFELIKLPEHIKKEYLQLSDSSYLLYSSPELIASINFEKK</sequence>
<name>A0A9P0HEL7_NEZVI</name>
<evidence type="ECO:0000256" key="2">
    <source>
        <dbReference type="ARBA" id="ARBA00010849"/>
    </source>
</evidence>
<dbReference type="Gene3D" id="1.20.890.10">
    <property type="entry name" value="cAMP-dependent protein kinase regulatory subunit, dimerization-anchoring domain"/>
    <property type="match status" value="1"/>
</dbReference>
<feature type="compositionally biased region" description="Basic and acidic residues" evidence="4">
    <location>
        <begin position="24"/>
        <end position="42"/>
    </location>
</feature>
<organism evidence="5 6">
    <name type="scientific">Nezara viridula</name>
    <name type="common">Southern green stink bug</name>
    <name type="synonym">Cimex viridulus</name>
    <dbReference type="NCBI Taxonomy" id="85310"/>
    <lineage>
        <taxon>Eukaryota</taxon>
        <taxon>Metazoa</taxon>
        <taxon>Ecdysozoa</taxon>
        <taxon>Arthropoda</taxon>
        <taxon>Hexapoda</taxon>
        <taxon>Insecta</taxon>
        <taxon>Pterygota</taxon>
        <taxon>Neoptera</taxon>
        <taxon>Paraneoptera</taxon>
        <taxon>Hemiptera</taxon>
        <taxon>Heteroptera</taxon>
        <taxon>Panheteroptera</taxon>
        <taxon>Pentatomomorpha</taxon>
        <taxon>Pentatomoidea</taxon>
        <taxon>Pentatomidae</taxon>
        <taxon>Pentatominae</taxon>
        <taxon>Nezara</taxon>
    </lineage>
</organism>
<comment type="similarity">
    <text evidence="2">Belongs to the dpy-30 family.</text>
</comment>
<reference evidence="5" key="1">
    <citation type="submission" date="2022-01" db="EMBL/GenBank/DDBJ databases">
        <authorList>
            <person name="King R."/>
        </authorList>
    </citation>
    <scope>NUCLEOTIDE SEQUENCE</scope>
</reference>
<dbReference type="EMBL" id="OV725080">
    <property type="protein sequence ID" value="CAH1400550.1"/>
    <property type="molecule type" value="Genomic_DNA"/>
</dbReference>
<dbReference type="OrthoDB" id="417678at2759"/>